<dbReference type="GO" id="GO:0016491">
    <property type="term" value="F:oxidoreductase activity"/>
    <property type="evidence" value="ECO:0007669"/>
    <property type="project" value="UniProtKB-KW"/>
</dbReference>
<comment type="similarity">
    <text evidence="1">Belongs to the NmrA-type oxidoreductase family. Isoflavone reductase subfamily.</text>
</comment>
<evidence type="ECO:0008006" key="6">
    <source>
        <dbReference type="Google" id="ProtNLM"/>
    </source>
</evidence>
<evidence type="ECO:0000256" key="2">
    <source>
        <dbReference type="ARBA" id="ARBA00022857"/>
    </source>
</evidence>
<dbReference type="AlphaFoldDB" id="A0A0C4DI70"/>
<proteinExistence type="inferred from homology"/>
<dbReference type="Proteomes" id="UP000002489">
    <property type="component" value="Unassembled WGS sequence"/>
</dbReference>
<evidence type="ECO:0000256" key="1">
    <source>
        <dbReference type="ARBA" id="ARBA00005725"/>
    </source>
</evidence>
<name>A0A0C4DI70_FUSOF</name>
<dbReference type="PANTHER" id="PTHR47706:SF4">
    <property type="entry name" value="NMRA-LIKE DOMAIN-CONTAINING PROTEIN"/>
    <property type="match status" value="1"/>
</dbReference>
<dbReference type="VEuPathDB" id="FungiDB:FOXG_16963"/>
<reference evidence="4" key="2">
    <citation type="submission" date="2025-08" db="UniProtKB">
        <authorList>
            <consortium name="EnsemblFungi"/>
        </authorList>
    </citation>
    <scope>IDENTIFICATION</scope>
    <source>
        <strain evidence="4">4287 / CBS 123668 / FGSC 9935 / NRRL 34936</strain>
    </source>
</reference>
<protein>
    <recommendedName>
        <fullName evidence="6">NmrA-like domain-containing protein</fullName>
    </recommendedName>
</protein>
<reference evidence="5" key="1">
    <citation type="journal article" date="2012" name="Mol. Plant Microbe Interact.">
        <title>A highly conserved effector in Fusarium oxysporum is required for full virulence on Arabidopsis.</title>
        <authorList>
            <person name="Thatcher L.F."/>
            <person name="Gardiner D.M."/>
            <person name="Kazan K."/>
            <person name="Manners J."/>
        </authorList>
    </citation>
    <scope>NUCLEOTIDE SEQUENCE [LARGE SCALE GENOMIC DNA]</scope>
    <source>
        <strain evidence="5">Fo5176</strain>
    </source>
</reference>
<organism evidence="4 5">
    <name type="scientific">Fusarium oxysporum (strain Fo5176)</name>
    <name type="common">Fusarium vascular wilt</name>
    <dbReference type="NCBI Taxonomy" id="660025"/>
    <lineage>
        <taxon>Eukaryota</taxon>
        <taxon>Fungi</taxon>
        <taxon>Dikarya</taxon>
        <taxon>Ascomycota</taxon>
        <taxon>Pezizomycotina</taxon>
        <taxon>Sordariomycetes</taxon>
        <taxon>Hypocreomycetidae</taxon>
        <taxon>Hypocreales</taxon>
        <taxon>Nectriaceae</taxon>
        <taxon>Fusarium</taxon>
        <taxon>Fusarium oxysporum species complex</taxon>
    </lineage>
</organism>
<dbReference type="SUPFAM" id="SSF51735">
    <property type="entry name" value="NAD(P)-binding Rossmann-fold domains"/>
    <property type="match status" value="1"/>
</dbReference>
<evidence type="ECO:0000256" key="3">
    <source>
        <dbReference type="ARBA" id="ARBA00023002"/>
    </source>
</evidence>
<dbReference type="InterPro" id="IPR051609">
    <property type="entry name" value="NmrA/Isoflavone_reductase-like"/>
</dbReference>
<evidence type="ECO:0000313" key="5">
    <source>
        <dbReference type="Proteomes" id="UP000002489"/>
    </source>
</evidence>
<keyword evidence="3" id="KW-0560">Oxidoreductase</keyword>
<dbReference type="InterPro" id="IPR036291">
    <property type="entry name" value="NAD(P)-bd_dom_sf"/>
</dbReference>
<sequence>MAKIALVGAGDVGIAFAKEFCRSMHQIVVLTGSKKPQLKHINVEVRLTDYSTESLLRNLQDCDGVISTLSGPDDFYITAHSNILEACRQSVRCKHMIPSEWNINLEDFPDLPMFSGPTHEVVRSKLRSQQDVKWTMICHGWFMEYLLAQKKNPLRELGIAWAMNHHTKVFDMYGDGTQKVTLTTLGDTARATLAVITDSIATGSQMRQATLLAGESVTYKDLFEVVKGQDPAWQSRNVTLSEVVNQLHSLLNSNSPETALHQMVIQGFTNANHIPKEKALAWGVGPLTGLHATSIQEFLKEAGGL</sequence>
<evidence type="ECO:0000313" key="4">
    <source>
        <dbReference type="EnsemblFungi" id="FOXG_16963P0"/>
    </source>
</evidence>
<dbReference type="EnsemblFungi" id="FOXG_16963T0">
    <property type="protein sequence ID" value="FOXG_16963P0"/>
    <property type="gene ID" value="FOXG_16963"/>
</dbReference>
<dbReference type="Gene3D" id="3.40.50.720">
    <property type="entry name" value="NAD(P)-binding Rossmann-like Domain"/>
    <property type="match status" value="1"/>
</dbReference>
<dbReference type="Gene3D" id="3.90.25.10">
    <property type="entry name" value="UDP-galactose 4-epimerase, domain 1"/>
    <property type="match status" value="1"/>
</dbReference>
<gene>
    <name evidence="4" type="primary">28957780</name>
</gene>
<dbReference type="PANTHER" id="PTHR47706">
    <property type="entry name" value="NMRA-LIKE FAMILY PROTEIN"/>
    <property type="match status" value="1"/>
</dbReference>
<keyword evidence="2" id="KW-0521">NADP</keyword>
<accession>A0A0C4DI70</accession>